<keyword evidence="3" id="KW-1185">Reference proteome</keyword>
<dbReference type="Gene3D" id="2.160.10.10">
    <property type="entry name" value="Hexapeptide repeat proteins"/>
    <property type="match status" value="1"/>
</dbReference>
<dbReference type="STRING" id="1499688.BN000_01404"/>
<dbReference type="AlphaFoldDB" id="A0A0U1NTY2"/>
<dbReference type="PANTHER" id="PTHR42883">
    <property type="entry name" value="GLUCOSE-1-PHOSPHATE THYMIDYLTRANSFERASE"/>
    <property type="match status" value="1"/>
</dbReference>
<sequence length="346" mass="38474">MKGVILCAGKGTRIQPFSSTIPKTLIPVANKPILHHNIMKMINAGINEIGIVMNPGQKEIIDFLSVFNNECKIHFIYQMEQLGIAHALYQAQTFVGDDSFLLMLGDNIIFEPIDTLIQAFKGNKGAILLTKVSNGSDYGIAEIQDHQVKNIVEKPKLPKSNLAVIGMYMFDSYIFEAIRNINPSKRGEYEITDAIQWMINQNYPISYTITEEPFSDVGTIERLLAANKWVLTNLLGEKIQVGSNTTLDNCLIKGPVIIGNNCTIKNAKIGPFISIQDGSILMDCTVENSIFLKNSKIINVAPPLTNCIFGQHTTLKDIADDMKNLQFILGDYSQILDFSKLNEEGK</sequence>
<dbReference type="SUPFAM" id="SSF53448">
    <property type="entry name" value="Nucleotide-diphospho-sugar transferases"/>
    <property type="match status" value="1"/>
</dbReference>
<dbReference type="InterPro" id="IPR029044">
    <property type="entry name" value="Nucleotide-diphossugar_trans"/>
</dbReference>
<organism evidence="2 3">
    <name type="scientific">Neobacillus massiliamazoniensis</name>
    <dbReference type="NCBI Taxonomy" id="1499688"/>
    <lineage>
        <taxon>Bacteria</taxon>
        <taxon>Bacillati</taxon>
        <taxon>Bacillota</taxon>
        <taxon>Bacilli</taxon>
        <taxon>Bacillales</taxon>
        <taxon>Bacillaceae</taxon>
        <taxon>Neobacillus</taxon>
    </lineage>
</organism>
<reference evidence="3" key="1">
    <citation type="submission" date="2015-05" db="EMBL/GenBank/DDBJ databases">
        <authorList>
            <person name="Urmite Genomes"/>
        </authorList>
    </citation>
    <scope>NUCLEOTIDE SEQUENCE [LARGE SCALE GENOMIC DNA]</scope>
    <source>
        <strain evidence="3">LF1</strain>
    </source>
</reference>
<gene>
    <name evidence="2" type="primary">spsI</name>
    <name evidence="2" type="ORF">BN000_01404</name>
</gene>
<dbReference type="OrthoDB" id="9803871at2"/>
<dbReference type="NCBIfam" id="TIGR01208">
    <property type="entry name" value="rmlA_long"/>
    <property type="match status" value="1"/>
</dbReference>
<dbReference type="InterPro" id="IPR005835">
    <property type="entry name" value="NTP_transferase_dom"/>
</dbReference>
<evidence type="ECO:0000313" key="3">
    <source>
        <dbReference type="Proteomes" id="UP000199087"/>
    </source>
</evidence>
<proteinExistence type="predicted"/>
<dbReference type="PANTHER" id="PTHR42883:SF2">
    <property type="entry name" value="THYMIDYLYLTRANSFERASE"/>
    <property type="match status" value="1"/>
</dbReference>
<dbReference type="CDD" id="cd04189">
    <property type="entry name" value="G1P_TT_long"/>
    <property type="match status" value="1"/>
</dbReference>
<dbReference type="Pfam" id="PF00483">
    <property type="entry name" value="NTP_transferase"/>
    <property type="match status" value="1"/>
</dbReference>
<protein>
    <submittedName>
        <fullName evidence="2">Spore coat polysaccharide synthesis glucose-1-phosphate thymidyltransferase</fullName>
    </submittedName>
</protein>
<dbReference type="Gene3D" id="3.90.550.10">
    <property type="entry name" value="Spore Coat Polysaccharide Biosynthesis Protein SpsA, Chain A"/>
    <property type="match status" value="1"/>
</dbReference>
<accession>A0A0U1NTY2</accession>
<dbReference type="EMBL" id="CVRB01000001">
    <property type="protein sequence ID" value="CRK81500.1"/>
    <property type="molecule type" value="Genomic_DNA"/>
</dbReference>
<feature type="domain" description="Nucleotidyl transferase" evidence="1">
    <location>
        <begin position="2"/>
        <end position="230"/>
    </location>
</feature>
<dbReference type="GO" id="GO:0016740">
    <property type="term" value="F:transferase activity"/>
    <property type="evidence" value="ECO:0007669"/>
    <property type="project" value="UniProtKB-KW"/>
</dbReference>
<dbReference type="RefSeq" id="WP_090632662.1">
    <property type="nucleotide sequence ID" value="NZ_CVRB01000001.1"/>
</dbReference>
<evidence type="ECO:0000313" key="2">
    <source>
        <dbReference type="EMBL" id="CRK81500.1"/>
    </source>
</evidence>
<name>A0A0U1NTY2_9BACI</name>
<keyword evidence="2" id="KW-0808">Transferase</keyword>
<evidence type="ECO:0000259" key="1">
    <source>
        <dbReference type="Pfam" id="PF00483"/>
    </source>
</evidence>
<dbReference type="InterPro" id="IPR005908">
    <property type="entry name" value="G1P_thy_trans_l"/>
</dbReference>
<dbReference type="Proteomes" id="UP000199087">
    <property type="component" value="Unassembled WGS sequence"/>
</dbReference>